<sequence length="379" mass="42056">MSLTVLQGAASAANAAIHAYLNATQTTHIQSNGESLFDEDNWAKILDSREILYLVQPLISRVREEDFAAFWAKVDQCTPTVDGGHRLDGEPIKLDDFRSLLLFKERLYKITKATQRLAEHLHTANGGPMASTPKAWNLHVSASLETAIEVFRMYKEIDRTFKSATASSTFALIHKSLHLCDKETLATAERAFSPIKLSETLHPRIASERKYLALCDVPVTGLRRTGSIAEEIGWGSAAFIGGGLIGFDIYWSTKLAQHNKAPKTVPKAGLSSCGNGQSGLKFTAAEPHTDPTEKSDDTLRFGVLVQLSLVGPDKSLGGLFGSAAEPGIFRVLHIDDRYRYRDVSRPLTLRDRLVLKDGRREVARAQRELRESMEYRPRH</sequence>
<evidence type="ECO:0000313" key="2">
    <source>
        <dbReference type="Proteomes" id="UP000567885"/>
    </source>
</evidence>
<evidence type="ECO:0000313" key="1">
    <source>
        <dbReference type="EMBL" id="KAF5664288.1"/>
    </source>
</evidence>
<gene>
    <name evidence="1" type="ORF">FHETE_7171</name>
</gene>
<keyword evidence="2" id="KW-1185">Reference proteome</keyword>
<reference evidence="1 2" key="1">
    <citation type="submission" date="2020-05" db="EMBL/GenBank/DDBJ databases">
        <title>Identification and distribution of gene clusters putatively required for synthesis of sphingolipid metabolism inhibitors in phylogenetically diverse species of the filamentous fungus Fusarium.</title>
        <authorList>
            <person name="Kim H.-S."/>
            <person name="Busman M."/>
            <person name="Brown D.W."/>
            <person name="Divon H."/>
            <person name="Uhlig S."/>
            <person name="Proctor R.H."/>
        </authorList>
    </citation>
    <scope>NUCLEOTIDE SEQUENCE [LARGE SCALE GENOMIC DNA]</scope>
    <source>
        <strain evidence="1 2">NRRL 20693</strain>
    </source>
</reference>
<dbReference type="AlphaFoldDB" id="A0A8H5T745"/>
<dbReference type="Proteomes" id="UP000567885">
    <property type="component" value="Unassembled WGS sequence"/>
</dbReference>
<protein>
    <submittedName>
        <fullName evidence="1">Uncharacterized protein</fullName>
    </submittedName>
</protein>
<organism evidence="1 2">
    <name type="scientific">Fusarium heterosporum</name>
    <dbReference type="NCBI Taxonomy" id="42747"/>
    <lineage>
        <taxon>Eukaryota</taxon>
        <taxon>Fungi</taxon>
        <taxon>Dikarya</taxon>
        <taxon>Ascomycota</taxon>
        <taxon>Pezizomycotina</taxon>
        <taxon>Sordariomycetes</taxon>
        <taxon>Hypocreomycetidae</taxon>
        <taxon>Hypocreales</taxon>
        <taxon>Nectriaceae</taxon>
        <taxon>Fusarium</taxon>
        <taxon>Fusarium heterosporum species complex</taxon>
    </lineage>
</organism>
<accession>A0A8H5T745</accession>
<dbReference type="EMBL" id="JAAGWQ010000135">
    <property type="protein sequence ID" value="KAF5664288.1"/>
    <property type="molecule type" value="Genomic_DNA"/>
</dbReference>
<name>A0A8H5T745_FUSHE</name>
<proteinExistence type="predicted"/>
<dbReference type="OrthoDB" id="3751595at2759"/>
<comment type="caution">
    <text evidence="1">The sequence shown here is derived from an EMBL/GenBank/DDBJ whole genome shotgun (WGS) entry which is preliminary data.</text>
</comment>